<evidence type="ECO:0000313" key="1">
    <source>
        <dbReference type="EMBL" id="OAF07699.1"/>
    </source>
</evidence>
<dbReference type="Proteomes" id="UP000077173">
    <property type="component" value="Unassembled WGS sequence"/>
</dbReference>
<sequence length="91" mass="10343">MYDGRREITARLSWAALVELASPSVPDNLRQELEQRILAGKRVGAPEIRHARGRLRNGRQRRKSEALLVAASLHRPLRVVIRRRGATKRGT</sequence>
<protein>
    <submittedName>
        <fullName evidence="1">Uncharacterized protein</fullName>
    </submittedName>
</protein>
<keyword evidence="2" id="KW-1185">Reference proteome</keyword>
<proteinExistence type="predicted"/>
<evidence type="ECO:0000313" key="2">
    <source>
        <dbReference type="Proteomes" id="UP000077173"/>
    </source>
</evidence>
<dbReference type="EMBL" id="LSEF01000109">
    <property type="protein sequence ID" value="OAF07699.1"/>
    <property type="molecule type" value="Genomic_DNA"/>
</dbReference>
<dbReference type="RefSeq" id="WP_063681739.1">
    <property type="nucleotide sequence ID" value="NZ_LSEF01000109.1"/>
</dbReference>
<dbReference type="GeneID" id="32583067"/>
<organism evidence="1 2">
    <name type="scientific">Bradyrhizobium neotropicale</name>
    <dbReference type="NCBI Taxonomy" id="1497615"/>
    <lineage>
        <taxon>Bacteria</taxon>
        <taxon>Pseudomonadati</taxon>
        <taxon>Pseudomonadota</taxon>
        <taxon>Alphaproteobacteria</taxon>
        <taxon>Hyphomicrobiales</taxon>
        <taxon>Nitrobacteraceae</taxon>
        <taxon>Bradyrhizobium</taxon>
    </lineage>
</organism>
<comment type="caution">
    <text evidence="1">The sequence shown here is derived from an EMBL/GenBank/DDBJ whole genome shotgun (WGS) entry which is preliminary data.</text>
</comment>
<name>A0A176YM54_9BRAD</name>
<accession>A0A176YM54</accession>
<dbReference type="AlphaFoldDB" id="A0A176YM54"/>
<reference evidence="1 2" key="1">
    <citation type="submission" date="2016-02" db="EMBL/GenBank/DDBJ databases">
        <title>Draft genome sequence of the strain BR 10247T Bradyrhizobium neotropicale isolated from nodules of Centrolobium paraense.</title>
        <authorList>
            <person name="Simoes-Araujo J.L."/>
            <person name="Barauna A.C."/>
            <person name="Silva K."/>
            <person name="Zilli J.E."/>
        </authorList>
    </citation>
    <scope>NUCLEOTIDE SEQUENCE [LARGE SCALE GENOMIC DNA]</scope>
    <source>
        <strain evidence="1 2">BR 10247</strain>
    </source>
</reference>
<gene>
    <name evidence="1" type="ORF">AXW67_29540</name>
</gene>